<accession>A0A916W2E5</accession>
<reference evidence="2" key="2">
    <citation type="submission" date="2020-09" db="EMBL/GenBank/DDBJ databases">
        <authorList>
            <person name="Sun Q."/>
            <person name="Zhou Y."/>
        </authorList>
    </citation>
    <scope>NUCLEOTIDE SEQUENCE</scope>
    <source>
        <strain evidence="2">CGMCC 1.15320</strain>
    </source>
</reference>
<reference evidence="2" key="1">
    <citation type="journal article" date="2014" name="Int. J. Syst. Evol. Microbiol.">
        <title>Complete genome sequence of Corynebacterium casei LMG S-19264T (=DSM 44701T), isolated from a smear-ripened cheese.</title>
        <authorList>
            <consortium name="US DOE Joint Genome Institute (JGI-PGF)"/>
            <person name="Walter F."/>
            <person name="Albersmeier A."/>
            <person name="Kalinowski J."/>
            <person name="Ruckert C."/>
        </authorList>
    </citation>
    <scope>NUCLEOTIDE SEQUENCE</scope>
    <source>
        <strain evidence="2">CGMCC 1.15320</strain>
    </source>
</reference>
<evidence type="ECO:0000313" key="2">
    <source>
        <dbReference type="EMBL" id="GGA60720.1"/>
    </source>
</evidence>
<proteinExistence type="predicted"/>
<evidence type="ECO:0000313" key="3">
    <source>
        <dbReference type="Proteomes" id="UP000636264"/>
    </source>
</evidence>
<gene>
    <name evidence="2" type="ORF">GCM10011385_12980</name>
</gene>
<name>A0A916W2E5_9HYPH</name>
<keyword evidence="3" id="KW-1185">Reference proteome</keyword>
<feature type="region of interest" description="Disordered" evidence="1">
    <location>
        <begin position="58"/>
        <end position="81"/>
    </location>
</feature>
<sequence>MVNGSMPEADKKIKPDELSGPRARSASPSENTALVVDFVTRQRFQEKWEPVLRPEPLRKKVGSRKSGNRFSVENRATKKDC</sequence>
<evidence type="ECO:0000256" key="1">
    <source>
        <dbReference type="SAM" id="MobiDB-lite"/>
    </source>
</evidence>
<dbReference type="EMBL" id="BMIF01000003">
    <property type="protein sequence ID" value="GGA60720.1"/>
    <property type="molecule type" value="Genomic_DNA"/>
</dbReference>
<protein>
    <submittedName>
        <fullName evidence="2">Uncharacterized protein</fullName>
    </submittedName>
</protein>
<dbReference type="Proteomes" id="UP000636264">
    <property type="component" value="Unassembled WGS sequence"/>
</dbReference>
<organism evidence="2 3">
    <name type="scientific">Nitratireductor aestuarii</name>
    <dbReference type="NCBI Taxonomy" id="1735103"/>
    <lineage>
        <taxon>Bacteria</taxon>
        <taxon>Pseudomonadati</taxon>
        <taxon>Pseudomonadota</taxon>
        <taxon>Alphaproteobacteria</taxon>
        <taxon>Hyphomicrobiales</taxon>
        <taxon>Phyllobacteriaceae</taxon>
        <taxon>Nitratireductor</taxon>
    </lineage>
</organism>
<feature type="compositionally biased region" description="Basic and acidic residues" evidence="1">
    <location>
        <begin position="8"/>
        <end position="19"/>
    </location>
</feature>
<comment type="caution">
    <text evidence="2">The sequence shown here is derived from an EMBL/GenBank/DDBJ whole genome shotgun (WGS) entry which is preliminary data.</text>
</comment>
<feature type="region of interest" description="Disordered" evidence="1">
    <location>
        <begin position="1"/>
        <end position="31"/>
    </location>
</feature>
<dbReference type="AlphaFoldDB" id="A0A916W2E5"/>